<comment type="pathway">
    <text evidence="1 8 9">Sulfur metabolism; glutathione biosynthesis; glutathione from L-cysteine and L-glutamate: step 1/2.</text>
</comment>
<keyword evidence="5 8" id="KW-0547">Nucleotide-binding</keyword>
<evidence type="ECO:0000259" key="10">
    <source>
        <dbReference type="Pfam" id="PF04262"/>
    </source>
</evidence>
<comment type="catalytic activity">
    <reaction evidence="7 8 9">
        <text>L-cysteine + L-glutamate + ATP = gamma-L-glutamyl-L-cysteine + ADP + phosphate + H(+)</text>
        <dbReference type="Rhea" id="RHEA:13285"/>
        <dbReference type="ChEBI" id="CHEBI:15378"/>
        <dbReference type="ChEBI" id="CHEBI:29985"/>
        <dbReference type="ChEBI" id="CHEBI:30616"/>
        <dbReference type="ChEBI" id="CHEBI:35235"/>
        <dbReference type="ChEBI" id="CHEBI:43474"/>
        <dbReference type="ChEBI" id="CHEBI:58173"/>
        <dbReference type="ChEBI" id="CHEBI:456216"/>
        <dbReference type="EC" id="6.3.2.2"/>
    </reaction>
</comment>
<dbReference type="AlphaFoldDB" id="A0AA37RWN4"/>
<keyword evidence="3 8" id="KW-0436">Ligase</keyword>
<name>A0AA37RWN4_9GAMM</name>
<proteinExistence type="inferred from homology"/>
<keyword evidence="12" id="KW-1185">Reference proteome</keyword>
<dbReference type="NCBIfam" id="TIGR01434">
    <property type="entry name" value="glu_cys_ligase"/>
    <property type="match status" value="1"/>
</dbReference>
<gene>
    <name evidence="8 11" type="primary">gshA</name>
    <name evidence="11" type="ORF">GCM10007895_21220</name>
</gene>
<sequence length="527" mass="58978">MNSLSDTLAVLATRDNAKALTRLSRGVEREALRVGDDGQLAQDAHPHGLGSALTHPWITTDYSEALLEFITPVSDSVNELMDRLGDIHKYTLETLQHQWLWPLSMPCMVSDPKDIKIAQYGSSHGGRMKTLYREGLTHRYGAPMQIISGVHFNFSISSELWQALHQHSGSELSLDEYRSQGYFGLIRNYRRWVWVLPYLFGASPALCRSFLGDKKPNLPFETLPPGTLYLPYATSLRMSDLGYTNKEQENLGISYNGLNQYLTSVNRAIRQPSEEFAKIGVKVDGEYRQLNDNVLQIENELYAPIRPKRVAQAGETPSQALARAGVEYIEVRALDVNPFSPMGIRPDQIRVLDLLLLTALMTPSADISSEEEAEIQANLQAVILRGRQPGLQLTKNGESVSLRNWLAELFDQFALVAEWLDGFNPATPYADALATWRISVDEPESTLSGRLLSELKGSGSSQSEWAMKLAKGYHQCLSEYSYRHWHQPDFEGAAASSHQAQSEREAADTGSFDDFLSDYFDKALAKV</sequence>
<protein>
    <recommendedName>
        <fullName evidence="8">Glutamate--cysteine ligase</fullName>
        <ecNumber evidence="8">6.3.2.2</ecNumber>
    </recommendedName>
    <alternativeName>
        <fullName evidence="8">Gamma-ECS</fullName>
        <shortName evidence="8">GCS</shortName>
    </alternativeName>
    <alternativeName>
        <fullName evidence="8">Gamma-glutamylcysteine synthetase</fullName>
    </alternativeName>
</protein>
<evidence type="ECO:0000256" key="4">
    <source>
        <dbReference type="ARBA" id="ARBA00022684"/>
    </source>
</evidence>
<dbReference type="Proteomes" id="UP001161422">
    <property type="component" value="Unassembled WGS sequence"/>
</dbReference>
<reference evidence="11" key="1">
    <citation type="journal article" date="2014" name="Int. J. Syst. Evol. Microbiol.">
        <title>Complete genome sequence of Corynebacterium casei LMG S-19264T (=DSM 44701T), isolated from a smear-ripened cheese.</title>
        <authorList>
            <consortium name="US DOE Joint Genome Institute (JGI-PGF)"/>
            <person name="Walter F."/>
            <person name="Albersmeier A."/>
            <person name="Kalinowski J."/>
            <person name="Ruckert C."/>
        </authorList>
    </citation>
    <scope>NUCLEOTIDE SEQUENCE</scope>
    <source>
        <strain evidence="11">NBRC 101628</strain>
    </source>
</reference>
<evidence type="ECO:0000256" key="6">
    <source>
        <dbReference type="ARBA" id="ARBA00022840"/>
    </source>
</evidence>
<dbReference type="GO" id="GO:0005524">
    <property type="term" value="F:ATP binding"/>
    <property type="evidence" value="ECO:0007669"/>
    <property type="project" value="UniProtKB-KW"/>
</dbReference>
<dbReference type="EC" id="6.3.2.2" evidence="8"/>
<evidence type="ECO:0000313" key="11">
    <source>
        <dbReference type="EMBL" id="GLP96816.1"/>
    </source>
</evidence>
<evidence type="ECO:0000256" key="9">
    <source>
        <dbReference type="RuleBase" id="RU004391"/>
    </source>
</evidence>
<organism evidence="11 12">
    <name type="scientific">Paraferrimonas sedimenticola</name>
    <dbReference type="NCBI Taxonomy" id="375674"/>
    <lineage>
        <taxon>Bacteria</taxon>
        <taxon>Pseudomonadati</taxon>
        <taxon>Pseudomonadota</taxon>
        <taxon>Gammaproteobacteria</taxon>
        <taxon>Alteromonadales</taxon>
        <taxon>Ferrimonadaceae</taxon>
        <taxon>Paraferrimonas</taxon>
    </lineage>
</organism>
<dbReference type="RefSeq" id="WP_211286773.1">
    <property type="nucleotide sequence ID" value="NZ_BSNC01000005.1"/>
</dbReference>
<dbReference type="Pfam" id="PF04262">
    <property type="entry name" value="Glu_cys_ligase"/>
    <property type="match status" value="1"/>
</dbReference>
<evidence type="ECO:0000256" key="3">
    <source>
        <dbReference type="ARBA" id="ARBA00022598"/>
    </source>
</evidence>
<comment type="similarity">
    <text evidence="2 8">Belongs to the glutamate--cysteine ligase type 1 family. Type 1 subfamily.</text>
</comment>
<dbReference type="EMBL" id="BSNC01000005">
    <property type="protein sequence ID" value="GLP96816.1"/>
    <property type="molecule type" value="Genomic_DNA"/>
</dbReference>
<dbReference type="PANTHER" id="PTHR38761:SF1">
    <property type="entry name" value="GLUTAMATE--CYSTEINE LIGASE"/>
    <property type="match status" value="1"/>
</dbReference>
<keyword evidence="4 8" id="KW-0317">Glutathione biosynthesis</keyword>
<reference evidence="11" key="2">
    <citation type="submission" date="2023-01" db="EMBL/GenBank/DDBJ databases">
        <title>Draft genome sequence of Paraferrimonas sedimenticola strain NBRC 101628.</title>
        <authorList>
            <person name="Sun Q."/>
            <person name="Mori K."/>
        </authorList>
    </citation>
    <scope>NUCLEOTIDE SEQUENCE</scope>
    <source>
        <strain evidence="11">NBRC 101628</strain>
    </source>
</reference>
<evidence type="ECO:0000256" key="2">
    <source>
        <dbReference type="ARBA" id="ARBA00008772"/>
    </source>
</evidence>
<evidence type="ECO:0000256" key="7">
    <source>
        <dbReference type="ARBA" id="ARBA00048819"/>
    </source>
</evidence>
<dbReference type="Gene3D" id="3.30.590.20">
    <property type="match status" value="1"/>
</dbReference>
<dbReference type="InterPro" id="IPR006334">
    <property type="entry name" value="Glut_cys_ligase"/>
</dbReference>
<dbReference type="GO" id="GO:0046872">
    <property type="term" value="F:metal ion binding"/>
    <property type="evidence" value="ECO:0007669"/>
    <property type="project" value="TreeGrafter"/>
</dbReference>
<dbReference type="GO" id="GO:0006750">
    <property type="term" value="P:glutathione biosynthetic process"/>
    <property type="evidence" value="ECO:0007669"/>
    <property type="project" value="UniProtKB-UniRule"/>
</dbReference>
<dbReference type="SUPFAM" id="SSF55931">
    <property type="entry name" value="Glutamine synthetase/guanido kinase"/>
    <property type="match status" value="1"/>
</dbReference>
<dbReference type="InterPro" id="IPR007370">
    <property type="entry name" value="Glu_cys_ligase"/>
</dbReference>
<keyword evidence="6 8" id="KW-0067">ATP-binding</keyword>
<dbReference type="PANTHER" id="PTHR38761">
    <property type="entry name" value="GLUTAMATE--CYSTEINE LIGASE"/>
    <property type="match status" value="1"/>
</dbReference>
<dbReference type="HAMAP" id="MF_00578">
    <property type="entry name" value="Glu_cys_ligase"/>
    <property type="match status" value="1"/>
</dbReference>
<dbReference type="GO" id="GO:0004357">
    <property type="term" value="F:glutamate-cysteine ligase activity"/>
    <property type="evidence" value="ECO:0007669"/>
    <property type="project" value="UniProtKB-UniRule"/>
</dbReference>
<dbReference type="GO" id="GO:0005829">
    <property type="term" value="C:cytosol"/>
    <property type="evidence" value="ECO:0007669"/>
    <property type="project" value="TreeGrafter"/>
</dbReference>
<accession>A0AA37RWN4</accession>
<evidence type="ECO:0000256" key="1">
    <source>
        <dbReference type="ARBA" id="ARBA00005006"/>
    </source>
</evidence>
<comment type="caution">
    <text evidence="11">The sequence shown here is derived from an EMBL/GenBank/DDBJ whole genome shotgun (WGS) entry which is preliminary data.</text>
</comment>
<dbReference type="InterPro" id="IPR014746">
    <property type="entry name" value="Gln_synth/guanido_kin_cat_dom"/>
</dbReference>
<evidence type="ECO:0000256" key="8">
    <source>
        <dbReference type="HAMAP-Rule" id="MF_00578"/>
    </source>
</evidence>
<evidence type="ECO:0000256" key="5">
    <source>
        <dbReference type="ARBA" id="ARBA00022741"/>
    </source>
</evidence>
<feature type="domain" description="Glutamate--cysteine ligase" evidence="10">
    <location>
        <begin position="9"/>
        <end position="382"/>
    </location>
</feature>
<evidence type="ECO:0000313" key="12">
    <source>
        <dbReference type="Proteomes" id="UP001161422"/>
    </source>
</evidence>